<dbReference type="RefSeq" id="WP_323693161.1">
    <property type="nucleotide sequence ID" value="NZ_CP116341.1"/>
</dbReference>
<gene>
    <name evidence="2" type="ORF">PGH26_06400</name>
</gene>
<keyword evidence="1" id="KW-0472">Membrane</keyword>
<reference evidence="2 3" key="1">
    <citation type="submission" date="2023-01" db="EMBL/GenBank/DDBJ databases">
        <title>Sporosarcina sp. nov., isolated from Korean tranditional fermented seafood 'Jeotgal'.</title>
        <authorList>
            <person name="Yang A.-I."/>
        </authorList>
    </citation>
    <scope>NUCLEOTIDE SEQUENCE [LARGE SCALE GENOMIC DNA]</scope>
    <source>
        <strain evidence="2 3">B2O-1</strain>
    </source>
</reference>
<dbReference type="EMBL" id="CP116341">
    <property type="protein sequence ID" value="WOV85561.1"/>
    <property type="molecule type" value="Genomic_DNA"/>
</dbReference>
<name>A0ABZ0KZ83_9BACL</name>
<keyword evidence="3" id="KW-1185">Reference proteome</keyword>
<dbReference type="Proteomes" id="UP001303532">
    <property type="component" value="Chromosome"/>
</dbReference>
<proteinExistence type="predicted"/>
<organism evidence="2 3">
    <name type="scientific">Sporosarcina jeotgali</name>
    <dbReference type="NCBI Taxonomy" id="3020056"/>
    <lineage>
        <taxon>Bacteria</taxon>
        <taxon>Bacillati</taxon>
        <taxon>Bacillota</taxon>
        <taxon>Bacilli</taxon>
        <taxon>Bacillales</taxon>
        <taxon>Caryophanaceae</taxon>
        <taxon>Sporosarcina</taxon>
    </lineage>
</organism>
<evidence type="ECO:0000313" key="3">
    <source>
        <dbReference type="Proteomes" id="UP001303532"/>
    </source>
</evidence>
<accession>A0ABZ0KZ83</accession>
<keyword evidence="1" id="KW-0812">Transmembrane</keyword>
<keyword evidence="1" id="KW-1133">Transmembrane helix</keyword>
<protein>
    <submittedName>
        <fullName evidence="2">Uncharacterized protein</fullName>
    </submittedName>
</protein>
<sequence length="58" mass="6398">MVSVTDERGVVLVMALALLFFVSLFLFTFVSWHSSLYGTYDSLGTVYEKAAITKMQGG</sequence>
<evidence type="ECO:0000313" key="2">
    <source>
        <dbReference type="EMBL" id="WOV85561.1"/>
    </source>
</evidence>
<feature type="transmembrane region" description="Helical" evidence="1">
    <location>
        <begin position="12"/>
        <end position="32"/>
    </location>
</feature>
<evidence type="ECO:0000256" key="1">
    <source>
        <dbReference type="SAM" id="Phobius"/>
    </source>
</evidence>